<evidence type="ECO:0000256" key="2">
    <source>
        <dbReference type="ARBA" id="ARBA00023125"/>
    </source>
</evidence>
<dbReference type="PROSITE" id="PS50932">
    <property type="entry name" value="HTH_LACI_2"/>
    <property type="match status" value="1"/>
</dbReference>
<dbReference type="CDD" id="cd06270">
    <property type="entry name" value="PBP1_GalS-like"/>
    <property type="match status" value="1"/>
</dbReference>
<keyword evidence="1" id="KW-0805">Transcription regulation</keyword>
<name>A0A7X5LNK7_9ALTE</name>
<evidence type="ECO:0000256" key="3">
    <source>
        <dbReference type="ARBA" id="ARBA00023163"/>
    </source>
</evidence>
<gene>
    <name evidence="5" type="ORF">GTH32_16075</name>
</gene>
<accession>A0A7X5LNK7</accession>
<reference evidence="5 6" key="1">
    <citation type="submission" date="2020-01" db="EMBL/GenBank/DDBJ databases">
        <authorList>
            <person name="Chen J."/>
            <person name="Zhu S."/>
            <person name="Yang J."/>
        </authorList>
    </citation>
    <scope>NUCLEOTIDE SEQUENCE [LARGE SCALE GENOMIC DNA]</scope>
    <source>
        <strain evidence="5 6">345S023</strain>
    </source>
</reference>
<keyword evidence="3" id="KW-0804">Transcription</keyword>
<dbReference type="PRINTS" id="PR00036">
    <property type="entry name" value="HTHLACI"/>
</dbReference>
<feature type="domain" description="HTH lacI-type" evidence="4">
    <location>
        <begin position="2"/>
        <end position="56"/>
    </location>
</feature>
<keyword evidence="2" id="KW-0238">DNA-binding</keyword>
<dbReference type="SUPFAM" id="SSF53822">
    <property type="entry name" value="Periplasmic binding protein-like I"/>
    <property type="match status" value="1"/>
</dbReference>
<evidence type="ECO:0000313" key="5">
    <source>
        <dbReference type="EMBL" id="NDV92692.1"/>
    </source>
</evidence>
<organism evidence="5 6">
    <name type="scientific">Alteromonas profundi</name>
    <dbReference type="NCBI Taxonomy" id="2696062"/>
    <lineage>
        <taxon>Bacteria</taxon>
        <taxon>Pseudomonadati</taxon>
        <taxon>Pseudomonadota</taxon>
        <taxon>Gammaproteobacteria</taxon>
        <taxon>Alteromonadales</taxon>
        <taxon>Alteromonadaceae</taxon>
        <taxon>Alteromonas/Salinimonas group</taxon>
        <taxon>Alteromonas</taxon>
    </lineage>
</organism>
<dbReference type="SUPFAM" id="SSF47413">
    <property type="entry name" value="lambda repressor-like DNA-binding domains"/>
    <property type="match status" value="1"/>
</dbReference>
<dbReference type="PANTHER" id="PTHR30146">
    <property type="entry name" value="LACI-RELATED TRANSCRIPTIONAL REPRESSOR"/>
    <property type="match status" value="1"/>
</dbReference>
<keyword evidence="6" id="KW-1185">Reference proteome</keyword>
<dbReference type="Proteomes" id="UP000470213">
    <property type="component" value="Unassembled WGS sequence"/>
</dbReference>
<evidence type="ECO:0000256" key="1">
    <source>
        <dbReference type="ARBA" id="ARBA00023015"/>
    </source>
</evidence>
<dbReference type="InterPro" id="IPR010982">
    <property type="entry name" value="Lambda_DNA-bd_dom_sf"/>
</dbReference>
<dbReference type="Gene3D" id="3.40.50.2300">
    <property type="match status" value="2"/>
</dbReference>
<dbReference type="InterPro" id="IPR028082">
    <property type="entry name" value="Peripla_BP_I"/>
</dbReference>
<protein>
    <submittedName>
        <fullName evidence="5">Substrate-binding domain-containing protein</fullName>
    </submittedName>
</protein>
<evidence type="ECO:0000313" key="6">
    <source>
        <dbReference type="Proteomes" id="UP000470213"/>
    </source>
</evidence>
<dbReference type="InterPro" id="IPR000843">
    <property type="entry name" value="HTH_LacI"/>
</dbReference>
<dbReference type="Gene3D" id="1.10.260.40">
    <property type="entry name" value="lambda repressor-like DNA-binding domains"/>
    <property type="match status" value="1"/>
</dbReference>
<dbReference type="GO" id="GO:0000976">
    <property type="term" value="F:transcription cis-regulatory region binding"/>
    <property type="evidence" value="ECO:0007669"/>
    <property type="project" value="TreeGrafter"/>
</dbReference>
<dbReference type="PANTHER" id="PTHR30146:SF109">
    <property type="entry name" value="HTH-TYPE TRANSCRIPTIONAL REGULATOR GALS"/>
    <property type="match status" value="1"/>
</dbReference>
<dbReference type="AlphaFoldDB" id="A0A7X5LNK7"/>
<dbReference type="RefSeq" id="WP_163087628.1">
    <property type="nucleotide sequence ID" value="NZ_JAAAWN010000026.1"/>
</dbReference>
<sequence length="339" mass="37041">MVTIKQVSELAGVSSATVSRVINNTDTVKEKTRKQVLDAMEKLGYRHNVIAASLASNKTHTVGYVVPELHGSFFGAMMAGSEKVLRQADKHMFVVTGHSDEVLEKKEIEALLSRRCDALILHVEALSDDYLIDLASQNVPIVVVNRYIEEIGERCISLDNVLGGYLATQHLVDLGHKQIAYAAGALFKADGINRLIGHKKALRDGGLDFREEMVAEGNFQAYSGEKCIDELFDNNVTFTAIACANDEMASGAISALRKHNKRVPEDVSVIGFDNVDFATYLTPKLTTVDYPVREIGAMAASWILNQAYGDGKMSLQHILSPRVIVRGTTAKINADSTSD</sequence>
<comment type="caution">
    <text evidence="5">The sequence shown here is derived from an EMBL/GenBank/DDBJ whole genome shotgun (WGS) entry which is preliminary data.</text>
</comment>
<proteinExistence type="predicted"/>
<dbReference type="EMBL" id="JAAAWN010000026">
    <property type="protein sequence ID" value="NDV92692.1"/>
    <property type="molecule type" value="Genomic_DNA"/>
</dbReference>
<dbReference type="CDD" id="cd01392">
    <property type="entry name" value="HTH_LacI"/>
    <property type="match status" value="1"/>
</dbReference>
<dbReference type="Pfam" id="PF00356">
    <property type="entry name" value="LacI"/>
    <property type="match status" value="1"/>
</dbReference>
<dbReference type="GO" id="GO:0003700">
    <property type="term" value="F:DNA-binding transcription factor activity"/>
    <property type="evidence" value="ECO:0007669"/>
    <property type="project" value="TreeGrafter"/>
</dbReference>
<evidence type="ECO:0000259" key="4">
    <source>
        <dbReference type="PROSITE" id="PS50932"/>
    </source>
</evidence>
<dbReference type="Pfam" id="PF13377">
    <property type="entry name" value="Peripla_BP_3"/>
    <property type="match status" value="1"/>
</dbReference>
<dbReference type="SMART" id="SM00354">
    <property type="entry name" value="HTH_LACI"/>
    <property type="match status" value="1"/>
</dbReference>
<dbReference type="InterPro" id="IPR046335">
    <property type="entry name" value="LacI/GalR-like_sensor"/>
</dbReference>